<evidence type="ECO:0000313" key="3">
    <source>
        <dbReference type="Proteomes" id="UP000723463"/>
    </source>
</evidence>
<dbReference type="Proteomes" id="UP000723463">
    <property type="component" value="Unassembled WGS sequence"/>
</dbReference>
<keyword evidence="3" id="KW-1185">Reference proteome</keyword>
<feature type="region of interest" description="Disordered" evidence="1">
    <location>
        <begin position="1"/>
        <end position="62"/>
    </location>
</feature>
<evidence type="ECO:0000256" key="1">
    <source>
        <dbReference type="SAM" id="MobiDB-lite"/>
    </source>
</evidence>
<accession>A0A9P6JXM1</accession>
<dbReference type="EMBL" id="JAAAXW010000603">
    <property type="protein sequence ID" value="KAF9536662.1"/>
    <property type="molecule type" value="Genomic_DNA"/>
</dbReference>
<name>A0A9P6JXM1_9FUNG</name>
<reference evidence="2" key="1">
    <citation type="journal article" date="2020" name="Fungal Divers.">
        <title>Resolving the Mortierellaceae phylogeny through synthesis of multi-gene phylogenetics and phylogenomics.</title>
        <authorList>
            <person name="Vandepol N."/>
            <person name="Liber J."/>
            <person name="Desiro A."/>
            <person name="Na H."/>
            <person name="Kennedy M."/>
            <person name="Barry K."/>
            <person name="Grigoriev I.V."/>
            <person name="Miller A.N."/>
            <person name="O'Donnell K."/>
            <person name="Stajich J.E."/>
            <person name="Bonito G."/>
        </authorList>
    </citation>
    <scope>NUCLEOTIDE SEQUENCE</scope>
    <source>
        <strain evidence="2">NRRL 2591</strain>
    </source>
</reference>
<proteinExistence type="predicted"/>
<evidence type="ECO:0000313" key="2">
    <source>
        <dbReference type="EMBL" id="KAF9536662.1"/>
    </source>
</evidence>
<feature type="compositionally biased region" description="Polar residues" evidence="1">
    <location>
        <begin position="48"/>
        <end position="58"/>
    </location>
</feature>
<protein>
    <submittedName>
        <fullName evidence="2">Uncharacterized protein</fullName>
    </submittedName>
</protein>
<organism evidence="2 3">
    <name type="scientific">Mortierella hygrophila</name>
    <dbReference type="NCBI Taxonomy" id="979708"/>
    <lineage>
        <taxon>Eukaryota</taxon>
        <taxon>Fungi</taxon>
        <taxon>Fungi incertae sedis</taxon>
        <taxon>Mucoromycota</taxon>
        <taxon>Mortierellomycotina</taxon>
        <taxon>Mortierellomycetes</taxon>
        <taxon>Mortierellales</taxon>
        <taxon>Mortierellaceae</taxon>
        <taxon>Mortierella</taxon>
    </lineage>
</organism>
<feature type="compositionally biased region" description="Basic and acidic residues" evidence="1">
    <location>
        <begin position="1"/>
        <end position="10"/>
    </location>
</feature>
<sequence length="368" mass="41536">MDFDGRETPPQKKARNKLVKEYDSSPVPLRVRSSQSSSYAPLFAEGSAPSSPEQSTLLPPSPPNFIKVVGQEADAFFNSAGSLQDILLSNLRDGHTLPPWAKDRPLYTFKLRLRDDWGPRVTDLYKAAKAKAVLDHTHIDEIALLSGILHLNKSHIGFTEQEKKAISREVLETFYNQDRKEEDIQRAQDAAFLWSSWVQKWKVLLQNEKVAAQRENRDPVEVVDTEPVVEVILASYADCKSKKITSIFFIALHVFRQYNNWAALVSELDCLMAVIGPILNEIMALQQKIKFTCANACTSVGKSRKVLLQQDGQSRQPDVIGQTKNKKEVFYGELKGPRPKTEAVNTDILRLAIFSKDSLDQLHNTLFD</sequence>
<dbReference type="AlphaFoldDB" id="A0A9P6JXM1"/>
<gene>
    <name evidence="2" type="ORF">EC957_010173</name>
</gene>
<comment type="caution">
    <text evidence="2">The sequence shown here is derived from an EMBL/GenBank/DDBJ whole genome shotgun (WGS) entry which is preliminary data.</text>
</comment>